<dbReference type="EMBL" id="KZ678388">
    <property type="protein sequence ID" value="PSR97762.1"/>
    <property type="molecule type" value="Genomic_DNA"/>
</dbReference>
<evidence type="ECO:0000313" key="3">
    <source>
        <dbReference type="Proteomes" id="UP000241462"/>
    </source>
</evidence>
<accession>A0A2T3AHR1</accession>
<organism evidence="2 3">
    <name type="scientific">Coniella lustricola</name>
    <dbReference type="NCBI Taxonomy" id="2025994"/>
    <lineage>
        <taxon>Eukaryota</taxon>
        <taxon>Fungi</taxon>
        <taxon>Dikarya</taxon>
        <taxon>Ascomycota</taxon>
        <taxon>Pezizomycotina</taxon>
        <taxon>Sordariomycetes</taxon>
        <taxon>Sordariomycetidae</taxon>
        <taxon>Diaporthales</taxon>
        <taxon>Schizoparmaceae</taxon>
        <taxon>Coniella</taxon>
    </lineage>
</organism>
<sequence length="103" mass="11587">MVSHGLFPLLVLSALLPVTSIFSWPQSLESLFSRLLAHLTLPLHSCKRNNAEPIQPRRCTDTKYWLSYLGITKPKVQLRHVGISRPGTMAPKPLTNPATRYLP</sequence>
<evidence type="ECO:0008006" key="4">
    <source>
        <dbReference type="Google" id="ProtNLM"/>
    </source>
</evidence>
<evidence type="ECO:0000313" key="2">
    <source>
        <dbReference type="EMBL" id="PSR97762.1"/>
    </source>
</evidence>
<dbReference type="AlphaFoldDB" id="A0A2T3AHR1"/>
<gene>
    <name evidence="2" type="ORF">BD289DRAFT_74241</name>
</gene>
<evidence type="ECO:0000256" key="1">
    <source>
        <dbReference type="SAM" id="SignalP"/>
    </source>
</evidence>
<protein>
    <recommendedName>
        <fullName evidence="4">Secreted protein</fullName>
    </recommendedName>
</protein>
<name>A0A2T3AHR1_9PEZI</name>
<feature type="signal peptide" evidence="1">
    <location>
        <begin position="1"/>
        <end position="21"/>
    </location>
</feature>
<keyword evidence="1" id="KW-0732">Signal</keyword>
<keyword evidence="3" id="KW-1185">Reference proteome</keyword>
<proteinExistence type="predicted"/>
<feature type="chain" id="PRO_5015401635" description="Secreted protein" evidence="1">
    <location>
        <begin position="22"/>
        <end position="103"/>
    </location>
</feature>
<dbReference type="Proteomes" id="UP000241462">
    <property type="component" value="Unassembled WGS sequence"/>
</dbReference>
<reference evidence="2 3" key="1">
    <citation type="journal article" date="2018" name="Mycol. Prog.">
        <title>Coniella lustricola, a new species from submerged detritus.</title>
        <authorList>
            <person name="Raudabaugh D.B."/>
            <person name="Iturriaga T."/>
            <person name="Carver A."/>
            <person name="Mondo S."/>
            <person name="Pangilinan J."/>
            <person name="Lipzen A."/>
            <person name="He G."/>
            <person name="Amirebrahimi M."/>
            <person name="Grigoriev I.V."/>
            <person name="Miller A.N."/>
        </authorList>
    </citation>
    <scope>NUCLEOTIDE SEQUENCE [LARGE SCALE GENOMIC DNA]</scope>
    <source>
        <strain evidence="2 3">B22-T-1</strain>
    </source>
</reference>
<dbReference type="InParanoid" id="A0A2T3AHR1"/>